<organism evidence="2 3">
    <name type="scientific">Flavobacterium profundi</name>
    <dbReference type="NCBI Taxonomy" id="1774945"/>
    <lineage>
        <taxon>Bacteria</taxon>
        <taxon>Pseudomonadati</taxon>
        <taxon>Bacteroidota</taxon>
        <taxon>Flavobacteriia</taxon>
        <taxon>Flavobacteriales</taxon>
        <taxon>Flavobacteriaceae</taxon>
        <taxon>Flavobacterium</taxon>
    </lineage>
</organism>
<dbReference type="Proteomes" id="UP000431264">
    <property type="component" value="Unassembled WGS sequence"/>
</dbReference>
<reference evidence="3" key="1">
    <citation type="submission" date="2019-05" db="EMBL/GenBank/DDBJ databases">
        <title>Flavobacterium profundi sp. nov., isolated from a deep-sea seamount.</title>
        <authorList>
            <person name="Zhang D.-C."/>
        </authorList>
    </citation>
    <scope>NUCLEOTIDE SEQUENCE [LARGE SCALE GENOMIC DNA]</scope>
    <source>
        <strain evidence="3">TP390</strain>
    </source>
</reference>
<evidence type="ECO:0000313" key="2">
    <source>
        <dbReference type="EMBL" id="MVO10309.1"/>
    </source>
</evidence>
<evidence type="ECO:0000313" key="3">
    <source>
        <dbReference type="Proteomes" id="UP000431264"/>
    </source>
</evidence>
<accession>A0A6I4ITU6</accession>
<protein>
    <submittedName>
        <fullName evidence="2">Uncharacterized protein</fullName>
    </submittedName>
</protein>
<comment type="caution">
    <text evidence="2">The sequence shown here is derived from an EMBL/GenBank/DDBJ whole genome shotgun (WGS) entry which is preliminary data.</text>
</comment>
<gene>
    <name evidence="2" type="ORF">GOQ30_14140</name>
</gene>
<keyword evidence="1" id="KW-0732">Signal</keyword>
<feature type="chain" id="PRO_5026075879" evidence="1">
    <location>
        <begin position="21"/>
        <end position="159"/>
    </location>
</feature>
<evidence type="ECO:0000256" key="1">
    <source>
        <dbReference type="SAM" id="SignalP"/>
    </source>
</evidence>
<feature type="signal peptide" evidence="1">
    <location>
        <begin position="1"/>
        <end position="20"/>
    </location>
</feature>
<name>A0A6I4ITU6_9FLAO</name>
<sequence length="159" mass="18819">MRKKLLITTLFLSFQMQFQAQEAFNGKLEIATGIISEITYYNVAELMKSFNYEFAGNFESVYNKNFIKPEGSDEKADFMRFYFCEETEMLKMIYVQFDREHFLEAVEQLTKNGYQSKKFQFMKFTNPLRWAKDTNTSPFRFITVDSSNAICVLYFGIKS</sequence>
<proteinExistence type="predicted"/>
<dbReference type="RefSeq" id="WP_140998736.1">
    <property type="nucleotide sequence ID" value="NZ_VDCZ01000011.1"/>
</dbReference>
<dbReference type="AlphaFoldDB" id="A0A6I4ITU6"/>
<keyword evidence="3" id="KW-1185">Reference proteome</keyword>
<dbReference type="OrthoDB" id="9903101at2"/>
<dbReference type="EMBL" id="WQLW01000011">
    <property type="protein sequence ID" value="MVO10309.1"/>
    <property type="molecule type" value="Genomic_DNA"/>
</dbReference>